<evidence type="ECO:0000313" key="1">
    <source>
        <dbReference type="EMBL" id="SDU38556.1"/>
    </source>
</evidence>
<name>A0A1H2I3S5_9ACTN</name>
<organism evidence="1 2">
    <name type="scientific">Jiangella alkaliphila</name>
    <dbReference type="NCBI Taxonomy" id="419479"/>
    <lineage>
        <taxon>Bacteria</taxon>
        <taxon>Bacillati</taxon>
        <taxon>Actinomycetota</taxon>
        <taxon>Actinomycetes</taxon>
        <taxon>Jiangellales</taxon>
        <taxon>Jiangellaceae</taxon>
        <taxon>Jiangella</taxon>
    </lineage>
</organism>
<protein>
    <submittedName>
        <fullName evidence="1">Uncharacterized protein</fullName>
    </submittedName>
</protein>
<proteinExistence type="predicted"/>
<dbReference type="Proteomes" id="UP000182977">
    <property type="component" value="Chromosome I"/>
</dbReference>
<keyword evidence="2" id="KW-1185">Reference proteome</keyword>
<reference evidence="2" key="1">
    <citation type="submission" date="2016-10" db="EMBL/GenBank/DDBJ databases">
        <authorList>
            <person name="Varghese N."/>
            <person name="Submissions S."/>
        </authorList>
    </citation>
    <scope>NUCLEOTIDE SEQUENCE [LARGE SCALE GENOMIC DNA]</scope>
    <source>
        <strain evidence="2">DSM 45079</strain>
    </source>
</reference>
<dbReference type="EMBL" id="LT629791">
    <property type="protein sequence ID" value="SDU38556.1"/>
    <property type="molecule type" value="Genomic_DNA"/>
</dbReference>
<dbReference type="AlphaFoldDB" id="A0A1H2I3S5"/>
<gene>
    <name evidence="1" type="ORF">SAMN04488563_1408</name>
</gene>
<accession>A0A1H2I3S5</accession>
<evidence type="ECO:0000313" key="2">
    <source>
        <dbReference type="Proteomes" id="UP000182977"/>
    </source>
</evidence>
<dbReference type="OrthoDB" id="8610356at2"/>
<dbReference type="RefSeq" id="WP_046767798.1">
    <property type="nucleotide sequence ID" value="NZ_KQ061223.1"/>
</dbReference>
<dbReference type="STRING" id="419479.SAMN04488563_1408"/>
<sequence>MQRLLGGSASPAGWWVSYLEVPFERVVDAVWRGTVRRRRPWQQALPRYPDCLETVEPFTVPITRYLIIGCDGNWTALVDNNALGGEPSVAGPLEAAIPGVCRVTALHAPRHGPGHAGTQLRVSWHDGTPLQPYRRELCADCADGRWSWYEHGTPMPFERPELYEARMIKRRFNRDILVEYLAAMGIRADDDAFYGGPVAMVDLPRFGREVVRSRAEALAWLEVHD</sequence>